<comment type="caution">
    <text evidence="9">The sequence shown here is derived from an EMBL/GenBank/DDBJ whole genome shotgun (WGS) entry which is preliminary data.</text>
</comment>
<protein>
    <recommendedName>
        <fullName evidence="10">Abasic site processing protein</fullName>
    </recommendedName>
</protein>
<feature type="region of interest" description="Disordered" evidence="8">
    <location>
        <begin position="178"/>
        <end position="198"/>
    </location>
</feature>
<feature type="region of interest" description="Disordered" evidence="8">
    <location>
        <begin position="100"/>
        <end position="130"/>
    </location>
</feature>
<keyword evidence="3" id="KW-0227">DNA damage</keyword>
<dbReference type="PANTHER" id="PTHR13604">
    <property type="entry name" value="DC12-RELATED"/>
    <property type="match status" value="1"/>
</dbReference>
<dbReference type="InterPro" id="IPR036590">
    <property type="entry name" value="SRAP-like"/>
</dbReference>
<sequence length="502" mass="53684">MRRIDHLMAQRVDVAIVFRDMLGAEDALSYMASCSVPAGVVSRVLAGLAVTRIVTPAAACGAADDERSERGLVNQRAAPVDVACGGGTTWRRASAIRIAGGRGDRPGVPAADQGRAPGAAGQPRRRSRTGCTQAGLVQERYVGSERDGCPGAGARDGVRIANVAMQAGSAVQRRFIQNLDDPSGRRGNTAPSRAEHRRQSECVRHCGRQHSARATGAAYLAGAGNTRQQDPPGLARLRNRMDVGGAFLPGRFSAVPGGGTMALAVRGRTVNGKRQAMCGRLDQHDINKRLGELAAIAAVLNRSTSADRWNVPPGTYRPVLHCEDGALVADDVFWSYRPAWAAAAVLVPPKKKIPIAINAKVEKLMGAYWKPLLRAGRGIVCADGWYEWTGEKGRKQPWHIHRRDRAPLFLLALANFGPFKENREEAGFVLVTADSLGGMVDVHDRRPVAVSLDDALRWMDPALPPEEAVHLARVAMLDAELFAWDAVDPALNSGAEVAVATG</sequence>
<evidence type="ECO:0000256" key="6">
    <source>
        <dbReference type="ARBA" id="ARBA00023125"/>
    </source>
</evidence>
<dbReference type="Gene3D" id="3.90.1680.10">
    <property type="entry name" value="SOS response associated peptidase-like"/>
    <property type="match status" value="1"/>
</dbReference>
<dbReference type="AlphaFoldDB" id="A0A699GHS1"/>
<dbReference type="GO" id="GO:0003697">
    <property type="term" value="F:single-stranded DNA binding"/>
    <property type="evidence" value="ECO:0007669"/>
    <property type="project" value="InterPro"/>
</dbReference>
<name>A0A699GHS1_TANCI</name>
<dbReference type="Pfam" id="PF02586">
    <property type="entry name" value="SRAP"/>
    <property type="match status" value="1"/>
</dbReference>
<evidence type="ECO:0000256" key="7">
    <source>
        <dbReference type="ARBA" id="ARBA00023239"/>
    </source>
</evidence>
<feature type="compositionally biased region" description="Low complexity" evidence="8">
    <location>
        <begin position="109"/>
        <end position="122"/>
    </location>
</feature>
<evidence type="ECO:0000256" key="3">
    <source>
        <dbReference type="ARBA" id="ARBA00022763"/>
    </source>
</evidence>
<evidence type="ECO:0008006" key="10">
    <source>
        <dbReference type="Google" id="ProtNLM"/>
    </source>
</evidence>
<keyword evidence="2" id="KW-0645">Protease</keyword>
<reference evidence="9" key="1">
    <citation type="journal article" date="2019" name="Sci. Rep.">
        <title>Draft genome of Tanacetum cinerariifolium, the natural source of mosquito coil.</title>
        <authorList>
            <person name="Yamashiro T."/>
            <person name="Shiraishi A."/>
            <person name="Satake H."/>
            <person name="Nakayama K."/>
        </authorList>
    </citation>
    <scope>NUCLEOTIDE SEQUENCE</scope>
</reference>
<evidence type="ECO:0000256" key="4">
    <source>
        <dbReference type="ARBA" id="ARBA00022801"/>
    </source>
</evidence>
<dbReference type="GO" id="GO:0016829">
    <property type="term" value="F:lyase activity"/>
    <property type="evidence" value="ECO:0007669"/>
    <property type="project" value="UniProtKB-KW"/>
</dbReference>
<dbReference type="GO" id="GO:0008233">
    <property type="term" value="F:peptidase activity"/>
    <property type="evidence" value="ECO:0007669"/>
    <property type="project" value="UniProtKB-KW"/>
</dbReference>
<dbReference type="PANTHER" id="PTHR13604:SF0">
    <property type="entry name" value="ABASIC SITE PROCESSING PROTEIN HMCES"/>
    <property type="match status" value="1"/>
</dbReference>
<evidence type="ECO:0000256" key="1">
    <source>
        <dbReference type="ARBA" id="ARBA00008136"/>
    </source>
</evidence>
<dbReference type="GO" id="GO:0006508">
    <property type="term" value="P:proteolysis"/>
    <property type="evidence" value="ECO:0007669"/>
    <property type="project" value="UniProtKB-KW"/>
</dbReference>
<keyword evidence="6" id="KW-0238">DNA-binding</keyword>
<dbReference type="InterPro" id="IPR003738">
    <property type="entry name" value="SRAP"/>
</dbReference>
<evidence type="ECO:0000256" key="2">
    <source>
        <dbReference type="ARBA" id="ARBA00022670"/>
    </source>
</evidence>
<evidence type="ECO:0000256" key="5">
    <source>
        <dbReference type="ARBA" id="ARBA00023124"/>
    </source>
</evidence>
<dbReference type="GO" id="GO:0106300">
    <property type="term" value="P:protein-DNA covalent cross-linking repair"/>
    <property type="evidence" value="ECO:0007669"/>
    <property type="project" value="InterPro"/>
</dbReference>
<keyword evidence="4" id="KW-0378">Hydrolase</keyword>
<keyword evidence="5" id="KW-0190">Covalent protein-DNA linkage</keyword>
<evidence type="ECO:0000256" key="8">
    <source>
        <dbReference type="SAM" id="MobiDB-lite"/>
    </source>
</evidence>
<dbReference type="SUPFAM" id="SSF143081">
    <property type="entry name" value="BB1717-like"/>
    <property type="match status" value="1"/>
</dbReference>
<dbReference type="EMBL" id="BKCJ010000050">
    <property type="protein sequence ID" value="GEU29180.1"/>
    <property type="molecule type" value="Genomic_DNA"/>
</dbReference>
<proteinExistence type="inferred from homology"/>
<evidence type="ECO:0000313" key="9">
    <source>
        <dbReference type="EMBL" id="GEU29180.1"/>
    </source>
</evidence>
<accession>A0A699GHS1</accession>
<comment type="similarity">
    <text evidence="1">Belongs to the SOS response-associated peptidase family.</text>
</comment>
<organism evidence="9">
    <name type="scientific">Tanacetum cinerariifolium</name>
    <name type="common">Dalmatian daisy</name>
    <name type="synonym">Chrysanthemum cinerariifolium</name>
    <dbReference type="NCBI Taxonomy" id="118510"/>
    <lineage>
        <taxon>Eukaryota</taxon>
        <taxon>Viridiplantae</taxon>
        <taxon>Streptophyta</taxon>
        <taxon>Embryophyta</taxon>
        <taxon>Tracheophyta</taxon>
        <taxon>Spermatophyta</taxon>
        <taxon>Magnoliopsida</taxon>
        <taxon>eudicotyledons</taxon>
        <taxon>Gunneridae</taxon>
        <taxon>Pentapetalae</taxon>
        <taxon>asterids</taxon>
        <taxon>campanulids</taxon>
        <taxon>Asterales</taxon>
        <taxon>Asteraceae</taxon>
        <taxon>Asteroideae</taxon>
        <taxon>Anthemideae</taxon>
        <taxon>Anthemidinae</taxon>
        <taxon>Tanacetum</taxon>
    </lineage>
</organism>
<keyword evidence="7" id="KW-0456">Lyase</keyword>
<gene>
    <name evidence="9" type="ORF">Tci_001158</name>
</gene>